<name>A0A1H2LZ93_9ACTN</name>
<dbReference type="GO" id="GO:0016740">
    <property type="term" value="F:transferase activity"/>
    <property type="evidence" value="ECO:0007669"/>
    <property type="project" value="UniProtKB-KW"/>
</dbReference>
<feature type="compositionally biased region" description="Low complexity" evidence="1">
    <location>
        <begin position="17"/>
        <end position="49"/>
    </location>
</feature>
<dbReference type="STRING" id="419479.SAMN04488563_6865"/>
<reference evidence="4" key="1">
    <citation type="submission" date="2016-10" db="EMBL/GenBank/DDBJ databases">
        <authorList>
            <person name="Varghese N."/>
            <person name="Submissions S."/>
        </authorList>
    </citation>
    <scope>NUCLEOTIDE SEQUENCE [LARGE SCALE GENOMIC DNA]</scope>
    <source>
        <strain evidence="4">DSM 45079</strain>
    </source>
</reference>
<dbReference type="Proteomes" id="UP000182977">
    <property type="component" value="Chromosome I"/>
</dbReference>
<dbReference type="Pfam" id="PF00535">
    <property type="entry name" value="Glycos_transf_2"/>
    <property type="match status" value="1"/>
</dbReference>
<dbReference type="SUPFAM" id="SSF53448">
    <property type="entry name" value="Nucleotide-diphospho-sugar transferases"/>
    <property type="match status" value="1"/>
</dbReference>
<dbReference type="Gene3D" id="3.90.550.10">
    <property type="entry name" value="Spore Coat Polysaccharide Biosynthesis Protein SpsA, Chain A"/>
    <property type="match status" value="1"/>
</dbReference>
<organism evidence="3 4">
    <name type="scientific">Jiangella alkaliphila</name>
    <dbReference type="NCBI Taxonomy" id="419479"/>
    <lineage>
        <taxon>Bacteria</taxon>
        <taxon>Bacillati</taxon>
        <taxon>Actinomycetota</taxon>
        <taxon>Actinomycetes</taxon>
        <taxon>Jiangellales</taxon>
        <taxon>Jiangellaceae</taxon>
        <taxon>Jiangella</taxon>
    </lineage>
</organism>
<dbReference type="EMBL" id="LT629791">
    <property type="protein sequence ID" value="SDU86239.1"/>
    <property type="molecule type" value="Genomic_DNA"/>
</dbReference>
<dbReference type="CDD" id="cd00761">
    <property type="entry name" value="Glyco_tranf_GTA_type"/>
    <property type="match status" value="1"/>
</dbReference>
<sequence>MTRGVRDTARRVVRRLTTGPPAGPPGAVAPAAGGVTTAPSDPAPAAAAEKPVDDATRRIRLVRDALRAKSPARTPARPELRVAVAASPRLARALAWEWDQVDLVPEAAGTGLTGAELVLIEVHGGVVPGWGAPAGRASELAASAHDRGLPVLVWVTAGSSDPESAAALMPLAAAVFVADPAATGTWRERWPDAVVEALPPAAAPRSHSPAHGGTGAKRIGDVAAVIDESPLDTAAAVGLERLLVPATERPAVPRPHVWRSRLGKRDGRAEAVLPEAVKEVVAGATVGDLAEPVADHYRVVVDAARCAPDSAWTLVEAGAAQTTVVTLPEYHATLPGDLAEHVGTADESEAFAREIAIRAAQPEFRDREALRLHRAVLAGHTTGQRAEAMLTAIGRSPAPADRSVSVVVPTNREHQIDNVLANVGRQAHRDLELILVLHGLGLDHAGLRARAAEQGIDRLQVIDADPSVALGGLMNLGVDAAGGRYTAKMDDDNYYGRHYLADLVNAFAGTDAGIVGKWAHYVWLRASDAVVLRYENFQNRYHQWVQGGSIVVESALAKDLRFSEIPRAVDTDFLNRAWADGVRTYSADRFNFVSVREADRDRHTWKVTDAEMMAAGARVCFYGDPRPQVDA</sequence>
<keyword evidence="4" id="KW-1185">Reference proteome</keyword>
<accession>A0A1H2LZ93</accession>
<dbReference type="InterPro" id="IPR001173">
    <property type="entry name" value="Glyco_trans_2-like"/>
</dbReference>
<evidence type="ECO:0000313" key="4">
    <source>
        <dbReference type="Proteomes" id="UP000182977"/>
    </source>
</evidence>
<feature type="region of interest" description="Disordered" evidence="1">
    <location>
        <begin position="1"/>
        <end position="52"/>
    </location>
</feature>
<evidence type="ECO:0000313" key="3">
    <source>
        <dbReference type="EMBL" id="SDU86239.1"/>
    </source>
</evidence>
<proteinExistence type="predicted"/>
<evidence type="ECO:0000259" key="2">
    <source>
        <dbReference type="Pfam" id="PF00535"/>
    </source>
</evidence>
<gene>
    <name evidence="3" type="ORF">SAMN04488563_6865</name>
</gene>
<dbReference type="InterPro" id="IPR029044">
    <property type="entry name" value="Nucleotide-diphossugar_trans"/>
</dbReference>
<feature type="domain" description="Glycosyltransferase 2-like" evidence="2">
    <location>
        <begin position="405"/>
        <end position="530"/>
    </location>
</feature>
<keyword evidence="3" id="KW-0808">Transferase</keyword>
<protein>
    <submittedName>
        <fullName evidence="3">Glycosyl transferase family 2</fullName>
    </submittedName>
</protein>
<feature type="compositionally biased region" description="Basic and acidic residues" evidence="1">
    <location>
        <begin position="1"/>
        <end position="10"/>
    </location>
</feature>
<dbReference type="AlphaFoldDB" id="A0A1H2LZ93"/>
<evidence type="ECO:0000256" key="1">
    <source>
        <dbReference type="SAM" id="MobiDB-lite"/>
    </source>
</evidence>